<dbReference type="AlphaFoldDB" id="A0A3L8NY20"/>
<dbReference type="PANTHER" id="PTHR43365:SF1">
    <property type="entry name" value="ACETYL-COA C-ACYLTRANSFERASE"/>
    <property type="match status" value="1"/>
</dbReference>
<evidence type="ECO:0000256" key="2">
    <source>
        <dbReference type="ARBA" id="ARBA00022679"/>
    </source>
</evidence>
<dbReference type="PANTHER" id="PTHR43365">
    <property type="entry name" value="BLR7806 PROTEIN"/>
    <property type="match status" value="1"/>
</dbReference>
<name>A0A3L8NY20_9ACTN</name>
<feature type="active site" description="Acyl-thioester intermediate" evidence="4">
    <location>
        <position position="91"/>
    </location>
</feature>
<evidence type="ECO:0000256" key="3">
    <source>
        <dbReference type="ARBA" id="ARBA00023315"/>
    </source>
</evidence>
<feature type="active site" description="Proton acceptor" evidence="4">
    <location>
        <position position="349"/>
    </location>
</feature>
<feature type="active site" description="Proton acceptor" evidence="4">
    <location>
        <position position="379"/>
    </location>
</feature>
<dbReference type="SUPFAM" id="SSF53901">
    <property type="entry name" value="Thiolase-like"/>
    <property type="match status" value="2"/>
</dbReference>
<dbReference type="InterPro" id="IPR002155">
    <property type="entry name" value="Thiolase"/>
</dbReference>
<feature type="domain" description="Thiolase N-terminal" evidence="6">
    <location>
        <begin position="5"/>
        <end position="263"/>
    </location>
</feature>
<dbReference type="GO" id="GO:0016747">
    <property type="term" value="F:acyltransferase activity, transferring groups other than amino-acyl groups"/>
    <property type="evidence" value="ECO:0007669"/>
    <property type="project" value="InterPro"/>
</dbReference>
<dbReference type="EMBL" id="RDBE01000010">
    <property type="protein sequence ID" value="RLV47443.1"/>
    <property type="molecule type" value="Genomic_DNA"/>
</dbReference>
<dbReference type="InterPro" id="IPR020617">
    <property type="entry name" value="Thiolase_C"/>
</dbReference>
<evidence type="ECO:0000259" key="6">
    <source>
        <dbReference type="Pfam" id="PF00108"/>
    </source>
</evidence>
<evidence type="ECO:0000313" key="8">
    <source>
        <dbReference type="EMBL" id="RLV47443.1"/>
    </source>
</evidence>
<comment type="similarity">
    <text evidence="1 5">Belongs to the thiolase-like superfamily. Thiolase family.</text>
</comment>
<evidence type="ECO:0000256" key="5">
    <source>
        <dbReference type="RuleBase" id="RU003557"/>
    </source>
</evidence>
<evidence type="ECO:0000256" key="4">
    <source>
        <dbReference type="PIRSR" id="PIRSR000429-1"/>
    </source>
</evidence>
<accession>A0A3L8NY20</accession>
<keyword evidence="9" id="KW-1185">Reference proteome</keyword>
<reference evidence="8 9" key="1">
    <citation type="submission" date="2018-10" db="EMBL/GenBank/DDBJ databases">
        <title>Marmoricola sp. 4Q3S-7 whole genome shotgun sequence.</title>
        <authorList>
            <person name="Li F."/>
        </authorList>
    </citation>
    <scope>NUCLEOTIDE SEQUENCE [LARGE SCALE GENOMIC DNA]</scope>
    <source>
        <strain evidence="8 9">4Q3S-7</strain>
    </source>
</reference>
<evidence type="ECO:0000313" key="9">
    <source>
        <dbReference type="Proteomes" id="UP000281708"/>
    </source>
</evidence>
<feature type="domain" description="Thiolase C-terminal" evidence="7">
    <location>
        <begin position="271"/>
        <end position="392"/>
    </location>
</feature>
<evidence type="ECO:0000256" key="1">
    <source>
        <dbReference type="ARBA" id="ARBA00010982"/>
    </source>
</evidence>
<proteinExistence type="inferred from homology"/>
<dbReference type="CDD" id="cd00751">
    <property type="entry name" value="thiolase"/>
    <property type="match status" value="1"/>
</dbReference>
<comment type="caution">
    <text evidence="8">The sequence shown here is derived from an EMBL/GenBank/DDBJ whole genome shotgun (WGS) entry which is preliminary data.</text>
</comment>
<sequence length="393" mass="41270">MPQAVIVDAIRTASGRGKPGGALSGIHAADLLATVLEQLVERQGLDPAQVDDVIVGCVSQAGEQSVNIARTAVLSAGFPESVPATTIDRQCGSSQQAAHFAAQGVIAGAYDVVVACGVESMSRVPIGTATLGRELWGGRMHARYPEGLVNQGVSAELVAERWKLDRSALDDYSARSHRLAAETAAAGRFDRELVPVRLPDGGSHVVDETVRPSTTAEGLAGLEASFRTSEMEERFPDLEWQITPGNSSPLTDGASAVLIMSEDRAAALGLTPRARFHAFAVAGDDPLMMLTGPIPATRKVLQRSGMTIDRIDAYEVNEAFAPVPLAWASELGADPDRMNPRGGAIALGHALGASGTRLMTTLLHQLEDTGGRYGLQTMCEGGGMANATIIERL</sequence>
<dbReference type="InterPro" id="IPR020616">
    <property type="entry name" value="Thiolase_N"/>
</dbReference>
<evidence type="ECO:0000259" key="7">
    <source>
        <dbReference type="Pfam" id="PF02803"/>
    </source>
</evidence>
<gene>
    <name evidence="8" type="ORF">D9V37_14665</name>
</gene>
<protein>
    <submittedName>
        <fullName evidence="8">Thiolase family protein</fullName>
    </submittedName>
</protein>
<dbReference type="RefSeq" id="WP_121806946.1">
    <property type="nucleotide sequence ID" value="NZ_RDBE01000010.1"/>
</dbReference>
<keyword evidence="3 5" id="KW-0012">Acyltransferase</keyword>
<keyword evidence="2 5" id="KW-0808">Transferase</keyword>
<dbReference type="Gene3D" id="3.40.47.10">
    <property type="match status" value="2"/>
</dbReference>
<dbReference type="PIRSF" id="PIRSF000429">
    <property type="entry name" value="Ac-CoA_Ac_transf"/>
    <property type="match status" value="1"/>
</dbReference>
<organism evidence="8 9">
    <name type="scientific">Nocardioides mangrovicus</name>
    <dbReference type="NCBI Taxonomy" id="2478913"/>
    <lineage>
        <taxon>Bacteria</taxon>
        <taxon>Bacillati</taxon>
        <taxon>Actinomycetota</taxon>
        <taxon>Actinomycetes</taxon>
        <taxon>Propionibacteriales</taxon>
        <taxon>Nocardioidaceae</taxon>
        <taxon>Nocardioides</taxon>
    </lineage>
</organism>
<dbReference type="InterPro" id="IPR016039">
    <property type="entry name" value="Thiolase-like"/>
</dbReference>
<dbReference type="NCBIfam" id="TIGR01930">
    <property type="entry name" value="AcCoA-C-Actrans"/>
    <property type="match status" value="1"/>
</dbReference>
<dbReference type="Proteomes" id="UP000281708">
    <property type="component" value="Unassembled WGS sequence"/>
</dbReference>
<dbReference type="Pfam" id="PF02803">
    <property type="entry name" value="Thiolase_C"/>
    <property type="match status" value="1"/>
</dbReference>
<dbReference type="Pfam" id="PF00108">
    <property type="entry name" value="Thiolase_N"/>
    <property type="match status" value="1"/>
</dbReference>
<dbReference type="OrthoDB" id="4440515at2"/>